<proteinExistence type="inferred from homology"/>
<evidence type="ECO:0000313" key="9">
    <source>
        <dbReference type="Proteomes" id="UP000316079"/>
    </source>
</evidence>
<comment type="subcellular location">
    <subcellularLocation>
        <location evidence="2">Secreted</location>
    </subcellularLocation>
</comment>
<dbReference type="InterPro" id="IPR018142">
    <property type="entry name" value="Somatostatin/Cortistatin_C"/>
</dbReference>
<dbReference type="AlphaFoldDB" id="A0A553RNG2"/>
<comment type="similarity">
    <text evidence="3">Belongs to the somatostatin family.</text>
</comment>
<gene>
    <name evidence="8" type="ORF">DNTS_009729</name>
</gene>
<dbReference type="Proteomes" id="UP000316079">
    <property type="component" value="Unassembled WGS sequence"/>
</dbReference>
<comment type="caution">
    <text evidence="8">The sequence shown here is derived from an EMBL/GenBank/DDBJ whole genome shotgun (WGS) entry which is preliminary data.</text>
</comment>
<name>A0A553RNG2_9TELE</name>
<evidence type="ECO:0000259" key="7">
    <source>
        <dbReference type="Pfam" id="PF03002"/>
    </source>
</evidence>
<feature type="domain" description="Somatostatin/Cortistatin C-terminal" evidence="7">
    <location>
        <begin position="93"/>
        <end position="108"/>
    </location>
</feature>
<evidence type="ECO:0000256" key="1">
    <source>
        <dbReference type="ARBA" id="ARBA00003524"/>
    </source>
</evidence>
<accession>A0A553RNG2</accession>
<dbReference type="STRING" id="623744.A0A553RNG2"/>
<sequence>MAVGVRWDNMAVVHRSTFIMRVLLCLSPLVFVIWDSEALPVQDKQSETNEVLLKNMVDVEELNLTSTELSDLDSDLADGKAEWEESSGKSSKDKTPCKVFFWKTFSSC</sequence>
<evidence type="ECO:0000256" key="4">
    <source>
        <dbReference type="ARBA" id="ARBA00022525"/>
    </source>
</evidence>
<keyword evidence="6" id="KW-1015">Disulfide bond</keyword>
<evidence type="ECO:0000256" key="3">
    <source>
        <dbReference type="ARBA" id="ARBA00008327"/>
    </source>
</evidence>
<dbReference type="OrthoDB" id="9438385at2759"/>
<evidence type="ECO:0000256" key="2">
    <source>
        <dbReference type="ARBA" id="ARBA00004613"/>
    </source>
</evidence>
<dbReference type="GO" id="GO:0005179">
    <property type="term" value="F:hormone activity"/>
    <property type="evidence" value="ECO:0007669"/>
    <property type="project" value="UniProtKB-KW"/>
</dbReference>
<dbReference type="GO" id="GO:0005576">
    <property type="term" value="C:extracellular region"/>
    <property type="evidence" value="ECO:0007669"/>
    <property type="project" value="UniProtKB-SubCell"/>
</dbReference>
<dbReference type="EMBL" id="SRMA01003704">
    <property type="protein sequence ID" value="TRZ03722.1"/>
    <property type="molecule type" value="Genomic_DNA"/>
</dbReference>
<evidence type="ECO:0000313" key="8">
    <source>
        <dbReference type="EMBL" id="TRZ03722.1"/>
    </source>
</evidence>
<keyword evidence="5" id="KW-0372">Hormone</keyword>
<protein>
    <recommendedName>
        <fullName evidence="7">Somatostatin/Cortistatin C-terminal domain-containing protein</fullName>
    </recommendedName>
</protein>
<organism evidence="8 9">
    <name type="scientific">Danionella cerebrum</name>
    <dbReference type="NCBI Taxonomy" id="2873325"/>
    <lineage>
        <taxon>Eukaryota</taxon>
        <taxon>Metazoa</taxon>
        <taxon>Chordata</taxon>
        <taxon>Craniata</taxon>
        <taxon>Vertebrata</taxon>
        <taxon>Euteleostomi</taxon>
        <taxon>Actinopterygii</taxon>
        <taxon>Neopterygii</taxon>
        <taxon>Teleostei</taxon>
        <taxon>Ostariophysi</taxon>
        <taxon>Cypriniformes</taxon>
        <taxon>Danionidae</taxon>
        <taxon>Danioninae</taxon>
        <taxon>Danionella</taxon>
    </lineage>
</organism>
<keyword evidence="9" id="KW-1185">Reference proteome</keyword>
<evidence type="ECO:0000256" key="6">
    <source>
        <dbReference type="ARBA" id="ARBA00023157"/>
    </source>
</evidence>
<evidence type="ECO:0000256" key="5">
    <source>
        <dbReference type="ARBA" id="ARBA00022702"/>
    </source>
</evidence>
<keyword evidence="4" id="KW-0964">Secreted</keyword>
<reference evidence="8 9" key="1">
    <citation type="journal article" date="2019" name="Sci. Data">
        <title>Hybrid genome assembly and annotation of Danionella translucida.</title>
        <authorList>
            <person name="Kadobianskyi M."/>
            <person name="Schulze L."/>
            <person name="Schuelke M."/>
            <person name="Judkewitz B."/>
        </authorList>
    </citation>
    <scope>NUCLEOTIDE SEQUENCE [LARGE SCALE GENOMIC DNA]</scope>
    <source>
        <strain evidence="8 9">Bolton</strain>
    </source>
</reference>
<dbReference type="Pfam" id="PF03002">
    <property type="entry name" value="Somatostatin"/>
    <property type="match status" value="1"/>
</dbReference>
<comment type="function">
    <text evidence="1">Somatostatin inhibits the release of somatotropin.</text>
</comment>